<keyword evidence="3" id="KW-1185">Reference proteome</keyword>
<evidence type="ECO:0000313" key="3">
    <source>
        <dbReference type="Proteomes" id="UP000523079"/>
    </source>
</evidence>
<dbReference type="Proteomes" id="UP000523079">
    <property type="component" value="Unassembled WGS sequence"/>
</dbReference>
<dbReference type="RefSeq" id="WP_182559486.1">
    <property type="nucleotide sequence ID" value="NZ_JACGWT010000002.1"/>
</dbReference>
<gene>
    <name evidence="2" type="ORF">FHX74_001553</name>
</gene>
<keyword evidence="1" id="KW-0732">Signal</keyword>
<proteinExistence type="predicted"/>
<evidence type="ECO:0000256" key="1">
    <source>
        <dbReference type="SAM" id="SignalP"/>
    </source>
</evidence>
<comment type="caution">
    <text evidence="2">The sequence shown here is derived from an EMBL/GenBank/DDBJ whole genome shotgun (WGS) entry which is preliminary data.</text>
</comment>
<evidence type="ECO:0000313" key="2">
    <source>
        <dbReference type="EMBL" id="MBA8793948.1"/>
    </source>
</evidence>
<evidence type="ECO:0008006" key="4">
    <source>
        <dbReference type="Google" id="ProtNLM"/>
    </source>
</evidence>
<dbReference type="InterPro" id="IPR011009">
    <property type="entry name" value="Kinase-like_dom_sf"/>
</dbReference>
<name>A0A7W3P5I0_9ACTN</name>
<dbReference type="AlphaFoldDB" id="A0A7W3P5I0"/>
<protein>
    <recommendedName>
        <fullName evidence="4">Aminoglycoside phosphotransferase domain-containing protein</fullName>
    </recommendedName>
</protein>
<dbReference type="SUPFAM" id="SSF56112">
    <property type="entry name" value="Protein kinase-like (PK-like)"/>
    <property type="match status" value="1"/>
</dbReference>
<reference evidence="2 3" key="1">
    <citation type="submission" date="2020-07" db="EMBL/GenBank/DDBJ databases">
        <title>Sequencing the genomes of 1000 actinobacteria strains.</title>
        <authorList>
            <person name="Klenk H.-P."/>
        </authorList>
    </citation>
    <scope>NUCLEOTIDE SEQUENCE [LARGE SCALE GENOMIC DNA]</scope>
    <source>
        <strain evidence="2 3">DSM 100723</strain>
    </source>
</reference>
<sequence length="320" mass="34117">MSRAVAAGSASLPFGLAWADLAPALPGTSGPVTAEVIHRPQGRHHGGHPSASVRVRCPTASGVAEVRLFVKQNADRPEAPRYRLLAEAGVPVPRLHAAVDRGGAEVLVLDELPVVGLERDDVDPALGLLARLASRQDAPAELAPPPAGSDQATFEVSLAAALARIDREQPGSGTTRWLATYRRLLPEYRALPTALSHGELAAHQFGRTDQGRLVVFDLATVGRRPRFFDLAAIIGVLADLAGRSEQTLLDDYLGRLHRLGVDPGTTPQAEAELRVTRFVGVLETVPWLVSLAADGDDPESSQLLDRHLRTTAAVHAEIVR</sequence>
<dbReference type="EMBL" id="JACGWT010000002">
    <property type="protein sequence ID" value="MBA8793948.1"/>
    <property type="molecule type" value="Genomic_DNA"/>
</dbReference>
<feature type="chain" id="PRO_5039524500" description="Aminoglycoside phosphotransferase domain-containing protein" evidence="1">
    <location>
        <begin position="20"/>
        <end position="320"/>
    </location>
</feature>
<accession>A0A7W3P5I0</accession>
<feature type="signal peptide" evidence="1">
    <location>
        <begin position="1"/>
        <end position="19"/>
    </location>
</feature>
<organism evidence="2 3">
    <name type="scientific">Microlunatus kandeliicorticis</name>
    <dbReference type="NCBI Taxonomy" id="1759536"/>
    <lineage>
        <taxon>Bacteria</taxon>
        <taxon>Bacillati</taxon>
        <taxon>Actinomycetota</taxon>
        <taxon>Actinomycetes</taxon>
        <taxon>Propionibacteriales</taxon>
        <taxon>Propionibacteriaceae</taxon>
        <taxon>Microlunatus</taxon>
    </lineage>
</organism>